<evidence type="ECO:0000313" key="2">
    <source>
        <dbReference type="Proteomes" id="UP000295632"/>
    </source>
</evidence>
<dbReference type="OrthoDB" id="1846249at2"/>
<comment type="caution">
    <text evidence="1">The sequence shown here is derived from an EMBL/GenBank/DDBJ whole genome shotgun (WGS) entry which is preliminary data.</text>
</comment>
<protein>
    <submittedName>
        <fullName evidence="1">Uncharacterized protein</fullName>
    </submittedName>
</protein>
<dbReference type="RefSeq" id="WP_133579623.1">
    <property type="nucleotide sequence ID" value="NZ_SNYJ01000004.1"/>
</dbReference>
<keyword evidence="2" id="KW-1185">Reference proteome</keyword>
<accession>A0A4R6U8Q2</accession>
<dbReference type="AlphaFoldDB" id="A0A4R6U8Q2"/>
<name>A0A4R6U8Q2_9BACI</name>
<dbReference type="Proteomes" id="UP000295632">
    <property type="component" value="Unassembled WGS sequence"/>
</dbReference>
<dbReference type="Gene3D" id="1.25.40.750">
    <property type="entry name" value="Domain of unknown function DUF5071"/>
    <property type="match status" value="1"/>
</dbReference>
<dbReference type="EMBL" id="SNYJ01000004">
    <property type="protein sequence ID" value="TDQ41015.1"/>
    <property type="molecule type" value="Genomic_DNA"/>
</dbReference>
<evidence type="ECO:0000313" key="1">
    <source>
        <dbReference type="EMBL" id="TDQ41015.1"/>
    </source>
</evidence>
<organism evidence="1 2">
    <name type="scientific">Aureibacillus halotolerans</name>
    <dbReference type="NCBI Taxonomy" id="1508390"/>
    <lineage>
        <taxon>Bacteria</taxon>
        <taxon>Bacillati</taxon>
        <taxon>Bacillota</taxon>
        <taxon>Bacilli</taxon>
        <taxon>Bacillales</taxon>
        <taxon>Bacillaceae</taxon>
        <taxon>Aureibacillus</taxon>
    </lineage>
</organism>
<dbReference type="InterPro" id="IPR038692">
    <property type="entry name" value="Cthe_2751_sf"/>
</dbReference>
<sequence length="152" mass="17831">MTNIEYMDEEYIVYLVYSLNWRLPDSIQDEAMRKLERIHPDQVHLLLPHYGTDTWKNATKLLRKMGYPRNKRALPGLLGLCQNSSWPGFETVCDIFTDIGKEIMLPYVEQAMLHASKQRDEQWMDGLLSACEGLKLEDSHFAKLRQRNEEIS</sequence>
<gene>
    <name evidence="1" type="ORF">EV213_10412</name>
</gene>
<reference evidence="1 2" key="1">
    <citation type="submission" date="2019-03" db="EMBL/GenBank/DDBJ databases">
        <title>Genomic Encyclopedia of Type Strains, Phase IV (KMG-IV): sequencing the most valuable type-strain genomes for metagenomic binning, comparative biology and taxonomic classification.</title>
        <authorList>
            <person name="Goeker M."/>
        </authorList>
    </citation>
    <scope>NUCLEOTIDE SEQUENCE [LARGE SCALE GENOMIC DNA]</scope>
    <source>
        <strain evidence="1 2">DSM 28697</strain>
    </source>
</reference>
<proteinExistence type="predicted"/>